<sequence length="103" mass="11551">MKRVNLRGLKASNHLDAFLEPFPEEELLLQKQRAKDFNTLLSTNSRSLEEELSELSLSGFVEINFNGRLHNLSLLFTSSCSCFSSTASAPRPLFYTNVAALKV</sequence>
<proteinExistence type="predicted"/>
<evidence type="ECO:0000313" key="1">
    <source>
        <dbReference type="EnsemblMetazoa" id="GBRI028279-PA"/>
    </source>
</evidence>
<keyword evidence="2" id="KW-1185">Reference proteome</keyword>
<dbReference type="AlphaFoldDB" id="A0A1A9WQI8"/>
<organism evidence="1 2">
    <name type="scientific">Glossina brevipalpis</name>
    <dbReference type="NCBI Taxonomy" id="37001"/>
    <lineage>
        <taxon>Eukaryota</taxon>
        <taxon>Metazoa</taxon>
        <taxon>Ecdysozoa</taxon>
        <taxon>Arthropoda</taxon>
        <taxon>Hexapoda</taxon>
        <taxon>Insecta</taxon>
        <taxon>Pterygota</taxon>
        <taxon>Neoptera</taxon>
        <taxon>Endopterygota</taxon>
        <taxon>Diptera</taxon>
        <taxon>Brachycera</taxon>
        <taxon>Muscomorpha</taxon>
        <taxon>Hippoboscoidea</taxon>
        <taxon>Glossinidae</taxon>
        <taxon>Glossina</taxon>
    </lineage>
</organism>
<dbReference type="VEuPathDB" id="VectorBase:GBRI028279"/>
<name>A0A1A9WQI8_9MUSC</name>
<protein>
    <submittedName>
        <fullName evidence="1">Uncharacterized protein</fullName>
    </submittedName>
</protein>
<reference evidence="1" key="2">
    <citation type="submission" date="2020-05" db="UniProtKB">
        <authorList>
            <consortium name="EnsemblMetazoa"/>
        </authorList>
    </citation>
    <scope>IDENTIFICATION</scope>
    <source>
        <strain evidence="1">IAEA</strain>
    </source>
</reference>
<accession>A0A1A9WQI8</accession>
<evidence type="ECO:0000313" key="2">
    <source>
        <dbReference type="Proteomes" id="UP000091820"/>
    </source>
</evidence>
<dbReference type="Proteomes" id="UP000091820">
    <property type="component" value="Unassembled WGS sequence"/>
</dbReference>
<dbReference type="EnsemblMetazoa" id="GBRI028279-RA">
    <property type="protein sequence ID" value="GBRI028279-PA"/>
    <property type="gene ID" value="GBRI028279"/>
</dbReference>
<reference evidence="2" key="1">
    <citation type="submission" date="2014-03" db="EMBL/GenBank/DDBJ databases">
        <authorList>
            <person name="Aksoy S."/>
            <person name="Warren W."/>
            <person name="Wilson R.K."/>
        </authorList>
    </citation>
    <scope>NUCLEOTIDE SEQUENCE [LARGE SCALE GENOMIC DNA]</scope>
    <source>
        <strain evidence="2">IAEA</strain>
    </source>
</reference>